<protein>
    <submittedName>
        <fullName evidence="19">Polypeptide N-acetylgalactosaminyltransferase 5</fullName>
    </submittedName>
</protein>
<keyword evidence="12" id="KW-0333">Golgi apparatus</keyword>
<dbReference type="SUPFAM" id="SSF50370">
    <property type="entry name" value="Ricin B-like lectins"/>
    <property type="match status" value="2"/>
</dbReference>
<evidence type="ECO:0000256" key="7">
    <source>
        <dbReference type="ARBA" id="ARBA00022692"/>
    </source>
</evidence>
<comment type="similarity">
    <text evidence="4">Belongs to the glycosyltransferase 2 family. GalNAc-T subfamily.</text>
</comment>
<name>A0A1W0WTR1_HYPEX</name>
<dbReference type="PANTHER" id="PTHR11675">
    <property type="entry name" value="N-ACETYLGALACTOSAMINYLTRANSFERASE"/>
    <property type="match status" value="1"/>
</dbReference>
<dbReference type="InterPro" id="IPR035992">
    <property type="entry name" value="Ricin_B-like_lectins"/>
</dbReference>
<dbReference type="OrthoDB" id="6119243at2759"/>
<dbReference type="CDD" id="cd02510">
    <property type="entry name" value="pp-GalNAc-T"/>
    <property type="match status" value="2"/>
</dbReference>
<evidence type="ECO:0000256" key="15">
    <source>
        <dbReference type="ARBA" id="ARBA00023211"/>
    </source>
</evidence>
<dbReference type="EMBL" id="MTYJ01000048">
    <property type="protein sequence ID" value="OQV18533.1"/>
    <property type="molecule type" value="Genomic_DNA"/>
</dbReference>
<reference evidence="20" key="1">
    <citation type="submission" date="2017-01" db="EMBL/GenBank/DDBJ databases">
        <title>Comparative genomics of anhydrobiosis in the tardigrade Hypsibius dujardini.</title>
        <authorList>
            <person name="Yoshida Y."/>
            <person name="Koutsovoulos G."/>
            <person name="Laetsch D."/>
            <person name="Stevens L."/>
            <person name="Kumar S."/>
            <person name="Horikawa D."/>
            <person name="Ishino K."/>
            <person name="Komine S."/>
            <person name="Tomita M."/>
            <person name="Blaxter M."/>
            <person name="Arakawa K."/>
        </authorList>
    </citation>
    <scope>NUCLEOTIDE SEQUENCE [LARGE SCALE GENOMIC DNA]</scope>
    <source>
        <strain evidence="20">Z151</strain>
    </source>
</reference>
<dbReference type="GO" id="GO:0030246">
    <property type="term" value="F:carbohydrate binding"/>
    <property type="evidence" value="ECO:0007669"/>
    <property type="project" value="UniProtKB-KW"/>
</dbReference>
<dbReference type="GO" id="GO:0006493">
    <property type="term" value="P:protein O-linked glycosylation"/>
    <property type="evidence" value="ECO:0007669"/>
    <property type="project" value="TreeGrafter"/>
</dbReference>
<keyword evidence="15" id="KW-0464">Manganese</keyword>
<dbReference type="GO" id="GO:0000139">
    <property type="term" value="C:Golgi membrane"/>
    <property type="evidence" value="ECO:0007669"/>
    <property type="project" value="UniProtKB-SubCell"/>
</dbReference>
<keyword evidence="9" id="KW-0430">Lectin</keyword>
<dbReference type="SUPFAM" id="SSF53448">
    <property type="entry name" value="Nucleotide-diphospho-sugar transferases"/>
    <property type="match status" value="2"/>
</dbReference>
<dbReference type="CDD" id="cd23462">
    <property type="entry name" value="beta-trefoil_Ricin_Pgant9-like"/>
    <property type="match status" value="2"/>
</dbReference>
<comment type="subcellular location">
    <subcellularLocation>
        <location evidence="2">Golgi apparatus membrane</location>
        <topology evidence="2">Single-pass type II membrane protein</topology>
    </subcellularLocation>
</comment>
<feature type="domain" description="Ricin B lectin" evidence="18">
    <location>
        <begin position="1083"/>
        <end position="1204"/>
    </location>
</feature>
<comment type="pathway">
    <text evidence="3">Protein modification; protein glycosylation.</text>
</comment>
<keyword evidence="6" id="KW-0808">Transferase</keyword>
<evidence type="ECO:0000259" key="18">
    <source>
        <dbReference type="SMART" id="SM00458"/>
    </source>
</evidence>
<evidence type="ECO:0000256" key="12">
    <source>
        <dbReference type="ARBA" id="ARBA00023034"/>
    </source>
</evidence>
<keyword evidence="13 17" id="KW-0472">Membrane</keyword>
<keyword evidence="7 17" id="KW-0812">Transmembrane</keyword>
<comment type="caution">
    <text evidence="19">The sequence shown here is derived from an EMBL/GenBank/DDBJ whole genome shotgun (WGS) entry which is preliminary data.</text>
</comment>
<dbReference type="InterPro" id="IPR029044">
    <property type="entry name" value="Nucleotide-diphossugar_trans"/>
</dbReference>
<dbReference type="Gene3D" id="3.90.550.10">
    <property type="entry name" value="Spore Coat Polysaccharide Biosynthesis Protein SpsA, Chain A"/>
    <property type="match status" value="2"/>
</dbReference>
<feature type="domain" description="Ricin B lectin" evidence="18">
    <location>
        <begin position="473"/>
        <end position="592"/>
    </location>
</feature>
<evidence type="ECO:0000256" key="8">
    <source>
        <dbReference type="ARBA" id="ARBA00022723"/>
    </source>
</evidence>
<evidence type="ECO:0000256" key="5">
    <source>
        <dbReference type="ARBA" id="ARBA00022676"/>
    </source>
</evidence>
<dbReference type="InterPro" id="IPR000772">
    <property type="entry name" value="Ricin_B_lectin"/>
</dbReference>
<evidence type="ECO:0000256" key="14">
    <source>
        <dbReference type="ARBA" id="ARBA00023157"/>
    </source>
</evidence>
<organism evidence="19 20">
    <name type="scientific">Hypsibius exemplaris</name>
    <name type="common">Freshwater tardigrade</name>
    <dbReference type="NCBI Taxonomy" id="2072580"/>
    <lineage>
        <taxon>Eukaryota</taxon>
        <taxon>Metazoa</taxon>
        <taxon>Ecdysozoa</taxon>
        <taxon>Tardigrada</taxon>
        <taxon>Eutardigrada</taxon>
        <taxon>Parachela</taxon>
        <taxon>Hypsibioidea</taxon>
        <taxon>Hypsibiidae</taxon>
        <taxon>Hypsibius</taxon>
    </lineage>
</organism>
<evidence type="ECO:0000313" key="19">
    <source>
        <dbReference type="EMBL" id="OQV18533.1"/>
    </source>
</evidence>
<keyword evidence="20" id="KW-1185">Reference proteome</keyword>
<evidence type="ECO:0000256" key="3">
    <source>
        <dbReference type="ARBA" id="ARBA00004922"/>
    </source>
</evidence>
<dbReference type="Proteomes" id="UP000192578">
    <property type="component" value="Unassembled WGS sequence"/>
</dbReference>
<dbReference type="InterPro" id="IPR045885">
    <property type="entry name" value="GalNAc-T"/>
</dbReference>
<keyword evidence="11 17" id="KW-1133">Transmembrane helix</keyword>
<dbReference type="Pfam" id="PF00652">
    <property type="entry name" value="Ricin_B_lectin"/>
    <property type="match status" value="2"/>
</dbReference>
<dbReference type="GO" id="GO:0046872">
    <property type="term" value="F:metal ion binding"/>
    <property type="evidence" value="ECO:0007669"/>
    <property type="project" value="UniProtKB-KW"/>
</dbReference>
<dbReference type="GO" id="GO:0004653">
    <property type="term" value="F:polypeptide N-acetylgalactosaminyltransferase activity"/>
    <property type="evidence" value="ECO:0007669"/>
    <property type="project" value="UniProtKB-ARBA"/>
</dbReference>
<dbReference type="AlphaFoldDB" id="A0A1W0WTR1"/>
<evidence type="ECO:0000256" key="2">
    <source>
        <dbReference type="ARBA" id="ARBA00004323"/>
    </source>
</evidence>
<comment type="cofactor">
    <cofactor evidence="1">
        <name>Mn(2+)</name>
        <dbReference type="ChEBI" id="CHEBI:29035"/>
    </cofactor>
</comment>
<evidence type="ECO:0000313" key="20">
    <source>
        <dbReference type="Proteomes" id="UP000192578"/>
    </source>
</evidence>
<dbReference type="FunFam" id="3.90.550.10:FF:000021">
    <property type="entry name" value="Polypeptide N-acetylgalactosaminyltransferase"/>
    <property type="match status" value="2"/>
</dbReference>
<feature type="transmembrane region" description="Helical" evidence="17">
    <location>
        <begin position="21"/>
        <end position="42"/>
    </location>
</feature>
<proteinExistence type="inferred from homology"/>
<feature type="region of interest" description="Disordered" evidence="16">
    <location>
        <begin position="70"/>
        <end position="96"/>
    </location>
</feature>
<keyword evidence="8" id="KW-0479">Metal-binding</keyword>
<evidence type="ECO:0000256" key="9">
    <source>
        <dbReference type="ARBA" id="ARBA00022734"/>
    </source>
</evidence>
<gene>
    <name evidence="19" type="ORF">BV898_07359</name>
</gene>
<evidence type="ECO:0000256" key="1">
    <source>
        <dbReference type="ARBA" id="ARBA00001936"/>
    </source>
</evidence>
<dbReference type="PANTHER" id="PTHR11675:SF131">
    <property type="entry name" value="POLYPEPTIDE N-ACETYLGALACTOSAMINYLTRANSFERASE 9-RELATED"/>
    <property type="match status" value="1"/>
</dbReference>
<keyword evidence="5" id="KW-0328">Glycosyltransferase</keyword>
<evidence type="ECO:0000256" key="6">
    <source>
        <dbReference type="ARBA" id="ARBA00022679"/>
    </source>
</evidence>
<accession>A0A1W0WTR1</accession>
<sequence>MARSLITIILIKLQRLIRQENAIKYGLALTVAIFLIFLLFLARHPFTNIADVVGGSDVVGSGHDRVAAERKDGANVLPMPDQNDEKDHPRDGPGEMGEAVTITKELLGPEEEKKKYQEGFDANSFNQYASDMISVKRRLPDMRSKECKEDAKKYLPNLPDTSVILCFHNEAWSTLIRSMHSILDRTPSHLLTEIIFVDDASTLDHLKQRLDDYIAKYPKVKIVRAKERVGLIKGRLMGYRAAKGTVLTFLDSHIECTEGWLEPLLDRIARNVSNVVWPVIDVISLQTLAFKSDTSNYGTQVGGFDWGLQFNWHLVPERDKKNRPHPTSPVRSPTMAGGLFAIDRKYFEYLGTYDEDFDIWGGENLELSFKTWMCGGTLEMIPCSRVGHIFREKSPYKWREGKDVLKKNLVRLAEVWMDDYKKYYFDRINNELGDYGDISSRVALRKRLNCTSFQWYIENVFPDMFIPDKAMAWGEIRNEGHGGKYCMDAQIAKNSNKTVIVYACHGTGGNQYFSYTNKSEIRRDDDCVDYAVDKLVMYSCHGGGNQQWIHSRENKTIQNPFLKKCLEMDAAEMTIKIKTCNETLLEQQWTFSTYDGDMEAYPYLLKYGPIVLLLTLGGCVFLLKQPAEWARGGNQDVHELDQAEDPNPRLEPMKGVGSWAAVGDDAQEKRKHKKDALKKAGVGRKPVHVDVDALQEEDVKHKGPGEMGEAVDIDKEKLAPEERAAYDKGFEKNSFNQYASDMISVHRSLPDMRPKTCRDAAKNYSKKLPDTSVIVCFHNEAWSALLRSVHSILDRTPSNLLKEVILVDDASDMAHLKGKLEEYFVKYPKVKIVRSPDRVGLIKARLLGYEAATGSVLTFLDSHIECTKGWLEPLLDRIARDSTNVVWPVIDIISDRTFSYKNDADAGSQVGGFDWGLQFNWHVIPERDAKRRKHRTDPVRSPTMAGGLFAIDRKYFEKLGTYDPDFDIWGGENLEISFKTWMCGGTLEMIPCSRVGHVFRDKSPYKWRTGKDVLKKNLVRLAEVWMDEYKQNYYDRINNDLGDFGDVSDRLAIRERLGCKSFKWYVDNVYPELYIPGKGPAHGEIRNEGASGAYCMDADADSTDPNKTVDVYPCHGQGGNQYWSYSVLHEVRRDDSCVDKAGANSVKLLPCHSSKGNQEWLHDKKNGLMRNPSSDVCMELHKAKMTIKLAPCDPDKPEQKWKFKHYLDDPTKTTVVALGDQSSL</sequence>
<evidence type="ECO:0000256" key="10">
    <source>
        <dbReference type="ARBA" id="ARBA00022968"/>
    </source>
</evidence>
<evidence type="ECO:0000256" key="17">
    <source>
        <dbReference type="SAM" id="Phobius"/>
    </source>
</evidence>
<evidence type="ECO:0000256" key="11">
    <source>
        <dbReference type="ARBA" id="ARBA00022989"/>
    </source>
</evidence>
<feature type="compositionally biased region" description="Basic and acidic residues" evidence="16">
    <location>
        <begin position="83"/>
        <end position="93"/>
    </location>
</feature>
<dbReference type="PROSITE" id="PS50231">
    <property type="entry name" value="RICIN_B_LECTIN"/>
    <property type="match status" value="2"/>
</dbReference>
<evidence type="ECO:0000256" key="13">
    <source>
        <dbReference type="ARBA" id="ARBA00023136"/>
    </source>
</evidence>
<evidence type="ECO:0000256" key="16">
    <source>
        <dbReference type="SAM" id="MobiDB-lite"/>
    </source>
</evidence>
<dbReference type="Gene3D" id="2.80.10.50">
    <property type="match status" value="2"/>
</dbReference>
<keyword evidence="14" id="KW-1015">Disulfide bond</keyword>
<dbReference type="Pfam" id="PF00535">
    <property type="entry name" value="Glycos_transf_2"/>
    <property type="match status" value="2"/>
</dbReference>
<evidence type="ECO:0000256" key="4">
    <source>
        <dbReference type="ARBA" id="ARBA00005680"/>
    </source>
</evidence>
<keyword evidence="10" id="KW-0735">Signal-anchor</keyword>
<dbReference type="SMART" id="SM00458">
    <property type="entry name" value="RICIN"/>
    <property type="match status" value="2"/>
</dbReference>
<dbReference type="InterPro" id="IPR001173">
    <property type="entry name" value="Glyco_trans_2-like"/>
</dbReference>